<dbReference type="OrthoDB" id="9811308at2"/>
<accession>A0A1G5RWC0</accession>
<dbReference type="RefSeq" id="WP_092590039.1">
    <property type="nucleotide sequence ID" value="NZ_FMWL01000004.1"/>
</dbReference>
<dbReference type="EMBL" id="FMWL01000004">
    <property type="protein sequence ID" value="SCZ78414.1"/>
    <property type="molecule type" value="Genomic_DNA"/>
</dbReference>
<keyword evidence="1" id="KW-1133">Transmembrane helix</keyword>
<evidence type="ECO:0000313" key="3">
    <source>
        <dbReference type="Proteomes" id="UP000199208"/>
    </source>
</evidence>
<name>A0A1G5RWC0_9FIRM</name>
<dbReference type="STRING" id="1120920.SAMN03080599_01254"/>
<gene>
    <name evidence="2" type="ORF">SAMN03080599_01254</name>
</gene>
<dbReference type="Proteomes" id="UP000199208">
    <property type="component" value="Unassembled WGS sequence"/>
</dbReference>
<protein>
    <submittedName>
        <fullName evidence="2">Branched-chain amino acid transport protein</fullName>
    </submittedName>
</protein>
<sequence>MTNPGHQFITVLLMAAVTYVPRLIPMTLLRGRKLSPSLQNFLKCVPFAVLGALIFPEILYSTSSIPTAALGLAAALALALLRLNVVLVVLGSILAVYLGGLF</sequence>
<feature type="transmembrane region" description="Helical" evidence="1">
    <location>
        <begin position="41"/>
        <end position="60"/>
    </location>
</feature>
<keyword evidence="1" id="KW-0812">Transmembrane</keyword>
<keyword evidence="3" id="KW-1185">Reference proteome</keyword>
<dbReference type="Pfam" id="PF05437">
    <property type="entry name" value="AzlD"/>
    <property type="match status" value="1"/>
</dbReference>
<dbReference type="InterPro" id="IPR008407">
    <property type="entry name" value="Brnchd-chn_aa_trnsp_AzlD"/>
</dbReference>
<dbReference type="AlphaFoldDB" id="A0A1G5RWC0"/>
<evidence type="ECO:0000313" key="2">
    <source>
        <dbReference type="EMBL" id="SCZ78414.1"/>
    </source>
</evidence>
<organism evidence="2 3">
    <name type="scientific">Acidaminobacter hydrogenoformans DSM 2784</name>
    <dbReference type="NCBI Taxonomy" id="1120920"/>
    <lineage>
        <taxon>Bacteria</taxon>
        <taxon>Bacillati</taxon>
        <taxon>Bacillota</taxon>
        <taxon>Clostridia</taxon>
        <taxon>Peptostreptococcales</taxon>
        <taxon>Acidaminobacteraceae</taxon>
        <taxon>Acidaminobacter</taxon>
    </lineage>
</organism>
<proteinExistence type="predicted"/>
<feature type="transmembrane region" description="Helical" evidence="1">
    <location>
        <begin position="72"/>
        <end position="98"/>
    </location>
</feature>
<reference evidence="2 3" key="1">
    <citation type="submission" date="2016-10" db="EMBL/GenBank/DDBJ databases">
        <authorList>
            <person name="de Groot N.N."/>
        </authorList>
    </citation>
    <scope>NUCLEOTIDE SEQUENCE [LARGE SCALE GENOMIC DNA]</scope>
    <source>
        <strain evidence="2 3">DSM 2784</strain>
    </source>
</reference>
<feature type="transmembrane region" description="Helical" evidence="1">
    <location>
        <begin position="6"/>
        <end position="29"/>
    </location>
</feature>
<evidence type="ECO:0000256" key="1">
    <source>
        <dbReference type="SAM" id="Phobius"/>
    </source>
</evidence>
<keyword evidence="1" id="KW-0472">Membrane</keyword>